<dbReference type="EMBL" id="GBRH01233538">
    <property type="protein sequence ID" value="JAD64357.1"/>
    <property type="molecule type" value="Transcribed_RNA"/>
</dbReference>
<protein>
    <submittedName>
        <fullName evidence="1">Uncharacterized protein</fullName>
    </submittedName>
</protein>
<organism evidence="1">
    <name type="scientific">Arundo donax</name>
    <name type="common">Giant reed</name>
    <name type="synonym">Donax arundinaceus</name>
    <dbReference type="NCBI Taxonomy" id="35708"/>
    <lineage>
        <taxon>Eukaryota</taxon>
        <taxon>Viridiplantae</taxon>
        <taxon>Streptophyta</taxon>
        <taxon>Embryophyta</taxon>
        <taxon>Tracheophyta</taxon>
        <taxon>Spermatophyta</taxon>
        <taxon>Magnoliopsida</taxon>
        <taxon>Liliopsida</taxon>
        <taxon>Poales</taxon>
        <taxon>Poaceae</taxon>
        <taxon>PACMAD clade</taxon>
        <taxon>Arundinoideae</taxon>
        <taxon>Arundineae</taxon>
        <taxon>Arundo</taxon>
    </lineage>
</organism>
<reference evidence="1" key="1">
    <citation type="submission" date="2014-09" db="EMBL/GenBank/DDBJ databases">
        <authorList>
            <person name="Magalhaes I.L.F."/>
            <person name="Oliveira U."/>
            <person name="Santos F.R."/>
            <person name="Vidigal T.H.D.A."/>
            <person name="Brescovit A.D."/>
            <person name="Santos A.J."/>
        </authorList>
    </citation>
    <scope>NUCLEOTIDE SEQUENCE</scope>
    <source>
        <tissue evidence="1">Shoot tissue taken approximately 20 cm above the soil surface</tissue>
    </source>
</reference>
<dbReference type="AlphaFoldDB" id="A0A0A9BYK3"/>
<name>A0A0A9BYK3_ARUDO</name>
<reference evidence="1" key="2">
    <citation type="journal article" date="2015" name="Data Brief">
        <title>Shoot transcriptome of the giant reed, Arundo donax.</title>
        <authorList>
            <person name="Barrero R.A."/>
            <person name="Guerrero F.D."/>
            <person name="Moolhuijzen P."/>
            <person name="Goolsby J.A."/>
            <person name="Tidwell J."/>
            <person name="Bellgard S.E."/>
            <person name="Bellgard M.I."/>
        </authorList>
    </citation>
    <scope>NUCLEOTIDE SEQUENCE</scope>
    <source>
        <tissue evidence="1">Shoot tissue taken approximately 20 cm above the soil surface</tissue>
    </source>
</reference>
<evidence type="ECO:0000313" key="1">
    <source>
        <dbReference type="EMBL" id="JAD64357.1"/>
    </source>
</evidence>
<proteinExistence type="predicted"/>
<accession>A0A0A9BYK3</accession>
<sequence length="74" mass="8180">MLRVAFGRQSAPAPRACCLCQPVFSADTRAEKAPGNSGVYLGSLELSDKKTGFKLIATVYYYSIKRLYNILFIV</sequence>